<evidence type="ECO:0000259" key="6">
    <source>
        <dbReference type="Pfam" id="PF01957"/>
    </source>
</evidence>
<dbReference type="OrthoDB" id="5054at2"/>
<evidence type="ECO:0000313" key="9">
    <source>
        <dbReference type="Proteomes" id="UP000095492"/>
    </source>
</evidence>
<reference evidence="8 10" key="2">
    <citation type="journal article" date="2019" name="Nat. Med.">
        <title>A library of human gut bacterial isolates paired with longitudinal multiomics data enables mechanistic microbiome research.</title>
        <authorList>
            <person name="Poyet M."/>
            <person name="Groussin M."/>
            <person name="Gibbons S.M."/>
            <person name="Avila-Pacheco J."/>
            <person name="Jiang X."/>
            <person name="Kearney S.M."/>
            <person name="Perrotta A.R."/>
            <person name="Berdy B."/>
            <person name="Zhao S."/>
            <person name="Lieberman T.D."/>
            <person name="Swanson P.K."/>
            <person name="Smith M."/>
            <person name="Roesemann S."/>
            <person name="Alexander J.E."/>
            <person name="Rich S.A."/>
            <person name="Livny J."/>
            <person name="Vlamakis H."/>
            <person name="Clish C."/>
            <person name="Bullock K."/>
            <person name="Deik A."/>
            <person name="Scott J."/>
            <person name="Pierce K.A."/>
            <person name="Xavier R.J."/>
            <person name="Alm E.J."/>
        </authorList>
    </citation>
    <scope>NUCLEOTIDE SEQUENCE [LARGE SCALE GENOMIC DNA]</scope>
    <source>
        <strain evidence="8 10">BIOML-A3</strain>
    </source>
</reference>
<dbReference type="Pfam" id="PF01957">
    <property type="entry name" value="NfeD"/>
    <property type="match status" value="1"/>
</dbReference>
<dbReference type="STRING" id="39490.ERS852448_02225"/>
<evidence type="ECO:0000256" key="2">
    <source>
        <dbReference type="ARBA" id="ARBA00022692"/>
    </source>
</evidence>
<evidence type="ECO:0000256" key="5">
    <source>
        <dbReference type="SAM" id="Phobius"/>
    </source>
</evidence>
<dbReference type="GeneID" id="42786145"/>
<keyword evidence="3 5" id="KW-1133">Transmembrane helix</keyword>
<protein>
    <submittedName>
        <fullName evidence="8">NfeD family protein</fullName>
    </submittedName>
    <submittedName>
        <fullName evidence="7">NfeD-like C-terminal, partner-binding</fullName>
    </submittedName>
</protein>
<dbReference type="GO" id="GO:0005886">
    <property type="term" value="C:plasma membrane"/>
    <property type="evidence" value="ECO:0007669"/>
    <property type="project" value="TreeGrafter"/>
</dbReference>
<keyword evidence="2 5" id="KW-0812">Transmembrane</keyword>
<dbReference type="Gene3D" id="2.40.50.140">
    <property type="entry name" value="Nucleic acid-binding proteins"/>
    <property type="match status" value="1"/>
</dbReference>
<gene>
    <name evidence="7" type="ORF">ERS852448_02225</name>
    <name evidence="8" type="ORF">GKE72_03140</name>
</gene>
<dbReference type="InterPro" id="IPR012340">
    <property type="entry name" value="NA-bd_OB-fold"/>
</dbReference>
<feature type="transmembrane region" description="Helical" evidence="5">
    <location>
        <begin position="39"/>
        <end position="67"/>
    </location>
</feature>
<evidence type="ECO:0000256" key="1">
    <source>
        <dbReference type="ARBA" id="ARBA00004141"/>
    </source>
</evidence>
<dbReference type="InterPro" id="IPR052165">
    <property type="entry name" value="Membrane_assoc_protease"/>
</dbReference>
<dbReference type="EMBL" id="CYYA01000016">
    <property type="protein sequence ID" value="CUN17714.1"/>
    <property type="molecule type" value="Genomic_DNA"/>
</dbReference>
<dbReference type="PANTHER" id="PTHR33507">
    <property type="entry name" value="INNER MEMBRANE PROTEIN YBBJ"/>
    <property type="match status" value="1"/>
</dbReference>
<evidence type="ECO:0000313" key="10">
    <source>
        <dbReference type="Proteomes" id="UP000431304"/>
    </source>
</evidence>
<name>A0A173USC5_EUBRA</name>
<comment type="subcellular location">
    <subcellularLocation>
        <location evidence="1">Membrane</location>
        <topology evidence="1">Multi-pass membrane protein</topology>
    </subcellularLocation>
</comment>
<organism evidence="7 9">
    <name type="scientific">Eubacterium ramulus</name>
    <dbReference type="NCBI Taxonomy" id="39490"/>
    <lineage>
        <taxon>Bacteria</taxon>
        <taxon>Bacillati</taxon>
        <taxon>Bacillota</taxon>
        <taxon>Clostridia</taxon>
        <taxon>Eubacteriales</taxon>
        <taxon>Eubacteriaceae</taxon>
        <taxon>Eubacterium</taxon>
    </lineage>
</organism>
<evidence type="ECO:0000313" key="7">
    <source>
        <dbReference type="EMBL" id="CUN17714.1"/>
    </source>
</evidence>
<dbReference type="PANTHER" id="PTHR33507:SF3">
    <property type="entry name" value="INNER MEMBRANE PROTEIN YBBJ"/>
    <property type="match status" value="1"/>
</dbReference>
<dbReference type="RefSeq" id="WP_022035624.1">
    <property type="nucleotide sequence ID" value="NZ_CABKSU010000037.1"/>
</dbReference>
<feature type="domain" description="NfeD-like C-terminal" evidence="6">
    <location>
        <begin position="85"/>
        <end position="145"/>
    </location>
</feature>
<keyword evidence="4 5" id="KW-0472">Membrane</keyword>
<feature type="transmembrane region" description="Helical" evidence="5">
    <location>
        <begin position="9"/>
        <end position="33"/>
    </location>
</feature>
<reference evidence="7 9" key="1">
    <citation type="submission" date="2015-09" db="EMBL/GenBank/DDBJ databases">
        <authorList>
            <consortium name="Pathogen Informatics"/>
        </authorList>
    </citation>
    <scope>NUCLEOTIDE SEQUENCE [LARGE SCALE GENOMIC DNA]</scope>
    <source>
        <strain evidence="7 9">2789STDY5608891</strain>
    </source>
</reference>
<evidence type="ECO:0000313" key="8">
    <source>
        <dbReference type="EMBL" id="MSD15079.1"/>
    </source>
</evidence>
<proteinExistence type="predicted"/>
<dbReference type="AlphaFoldDB" id="A0A173USC5"/>
<sequence>MFDLSPSMVWLILLVIFILTEIATVGLLTIWFAGGSLAAFFVSLTQAGTGIQIVIFLIVSFVLVLLIRPLAQKKFNSGHIRTNAQTLIGEEAVVLEPINNLRSQGRVMIHGQEWAARSVDEKETFEKNAVVLVQSISGVKLMVTRSVGQ</sequence>
<dbReference type="EMBL" id="WKRA01000003">
    <property type="protein sequence ID" value="MSD15079.1"/>
    <property type="molecule type" value="Genomic_DNA"/>
</dbReference>
<evidence type="ECO:0000256" key="4">
    <source>
        <dbReference type="ARBA" id="ARBA00023136"/>
    </source>
</evidence>
<dbReference type="SUPFAM" id="SSF141322">
    <property type="entry name" value="NfeD domain-like"/>
    <property type="match status" value="1"/>
</dbReference>
<dbReference type="InterPro" id="IPR002810">
    <property type="entry name" value="NfeD-like_C"/>
</dbReference>
<evidence type="ECO:0000256" key="3">
    <source>
        <dbReference type="ARBA" id="ARBA00022989"/>
    </source>
</evidence>
<dbReference type="Proteomes" id="UP000431304">
    <property type="component" value="Unassembled WGS sequence"/>
</dbReference>
<dbReference type="Proteomes" id="UP000095492">
    <property type="component" value="Unassembled WGS sequence"/>
</dbReference>
<accession>A0A173USC5</accession>